<gene>
    <name evidence="5" type="ORF">TRM7615_04193</name>
</gene>
<feature type="domain" description="HTH tetR-type" evidence="4">
    <location>
        <begin position="46"/>
        <end position="106"/>
    </location>
</feature>
<protein>
    <recommendedName>
        <fullName evidence="4">HTH tetR-type domain-containing protein</fullName>
    </recommendedName>
</protein>
<reference evidence="6" key="1">
    <citation type="submission" date="2018-03" db="EMBL/GenBank/DDBJ databases">
        <authorList>
            <person name="Rodrigo-Torres L."/>
            <person name="Arahal R. D."/>
            <person name="Lucena T."/>
        </authorList>
    </citation>
    <scope>NUCLEOTIDE SEQUENCE [LARGE SCALE GENOMIC DNA]</scope>
    <source>
        <strain evidence="6">CECT 7615</strain>
    </source>
</reference>
<dbReference type="Proteomes" id="UP000244898">
    <property type="component" value="Unassembled WGS sequence"/>
</dbReference>
<evidence type="ECO:0000256" key="3">
    <source>
        <dbReference type="SAM" id="MobiDB-lite"/>
    </source>
</evidence>
<proteinExistence type="predicted"/>
<dbReference type="InterPro" id="IPR009057">
    <property type="entry name" value="Homeodomain-like_sf"/>
</dbReference>
<accession>A0A2R8CE72</accession>
<dbReference type="Pfam" id="PF00440">
    <property type="entry name" value="TetR_N"/>
    <property type="match status" value="1"/>
</dbReference>
<dbReference type="GO" id="GO:0003677">
    <property type="term" value="F:DNA binding"/>
    <property type="evidence" value="ECO:0007669"/>
    <property type="project" value="UniProtKB-UniRule"/>
</dbReference>
<sequence length="245" mass="28287">MNFEVGFSKDQRRKACQFCTEMYFHDTMANTEKSDNSKPRGRGPSRTSREDWIQTALDTLISDGVDSVKVLTLAEKLECARSSFYWFFKNRTDLLNALLDHWQSTNTKALVDSTKRPADTINHALVQVYGIWVADGSFDTQLDFAIRDWARRSGSVRRALDMSDTARLDALTDMFQRYGYPKSEAETRARITYFTQIGYDALDQRETMETRAARGWDYLYCITGVKPSDEEFEALRNVVWKDEPA</sequence>
<feature type="region of interest" description="Disordered" evidence="3">
    <location>
        <begin position="30"/>
        <end position="49"/>
    </location>
</feature>
<name>A0A2R8CE72_9RHOB</name>
<keyword evidence="6" id="KW-1185">Reference proteome</keyword>
<evidence type="ECO:0000256" key="1">
    <source>
        <dbReference type="ARBA" id="ARBA00023125"/>
    </source>
</evidence>
<dbReference type="InterPro" id="IPR001647">
    <property type="entry name" value="HTH_TetR"/>
</dbReference>
<keyword evidence="1 2" id="KW-0238">DNA-binding</keyword>
<dbReference type="EMBL" id="ONZG01000012">
    <property type="protein sequence ID" value="SPJ30659.1"/>
    <property type="molecule type" value="Genomic_DNA"/>
</dbReference>
<evidence type="ECO:0000259" key="4">
    <source>
        <dbReference type="PROSITE" id="PS50977"/>
    </source>
</evidence>
<dbReference type="AlphaFoldDB" id="A0A2R8CE72"/>
<dbReference type="PROSITE" id="PS50977">
    <property type="entry name" value="HTH_TETR_2"/>
    <property type="match status" value="1"/>
</dbReference>
<evidence type="ECO:0000256" key="2">
    <source>
        <dbReference type="PROSITE-ProRule" id="PRU00335"/>
    </source>
</evidence>
<evidence type="ECO:0000313" key="6">
    <source>
        <dbReference type="Proteomes" id="UP000244898"/>
    </source>
</evidence>
<organism evidence="5 6">
    <name type="scientific">Falsiruegeria mediterranea M17</name>
    <dbReference type="NCBI Taxonomy" id="1200281"/>
    <lineage>
        <taxon>Bacteria</taxon>
        <taxon>Pseudomonadati</taxon>
        <taxon>Pseudomonadota</taxon>
        <taxon>Alphaproteobacteria</taxon>
        <taxon>Rhodobacterales</taxon>
        <taxon>Roseobacteraceae</taxon>
        <taxon>Falsiruegeria</taxon>
    </lineage>
</organism>
<evidence type="ECO:0000313" key="5">
    <source>
        <dbReference type="EMBL" id="SPJ30659.1"/>
    </source>
</evidence>
<dbReference type="Gene3D" id="1.10.10.60">
    <property type="entry name" value="Homeodomain-like"/>
    <property type="match status" value="1"/>
</dbReference>
<dbReference type="SUPFAM" id="SSF46689">
    <property type="entry name" value="Homeodomain-like"/>
    <property type="match status" value="1"/>
</dbReference>
<feature type="DNA-binding region" description="H-T-H motif" evidence="2">
    <location>
        <begin position="69"/>
        <end position="88"/>
    </location>
</feature>